<accession>A0A401GSU9</accession>
<evidence type="ECO:0000256" key="1">
    <source>
        <dbReference type="SAM" id="MobiDB-lite"/>
    </source>
</evidence>
<dbReference type="Proteomes" id="UP000287166">
    <property type="component" value="Unassembled WGS sequence"/>
</dbReference>
<sequence>MFRHPRRTEGKTFVFNAVIDLPGGDEVVVLLRYFNQHNFSFPDGSYYQINANVAKIIPGVNTHYTSAIAEADRLDGEEFDLMGDVIWLTPLEKNPAPMHGPIMYAAGAVADVDKGCSQFNLNTEQFITFARDLASISKTMPSDGVGSVQPRTGHATLTLHATIPDSPRWKKNAKPMPSNGKYVYVQGLLRKVDRETRKDSSNREIEVATMFAFDVENITFMGSVSAKTLPTPAEPVVTVDSPTVNGAPQSARKRLKAVHSHLRRR</sequence>
<protein>
    <submittedName>
        <fullName evidence="2">Uncharacterized protein</fullName>
    </submittedName>
</protein>
<dbReference type="GeneID" id="38782180"/>
<comment type="caution">
    <text evidence="2">The sequence shown here is derived from an EMBL/GenBank/DDBJ whole genome shotgun (WGS) entry which is preliminary data.</text>
</comment>
<dbReference type="EMBL" id="BFAD01000007">
    <property type="protein sequence ID" value="GBE85263.1"/>
    <property type="molecule type" value="Genomic_DNA"/>
</dbReference>
<evidence type="ECO:0000313" key="2">
    <source>
        <dbReference type="EMBL" id="GBE85263.1"/>
    </source>
</evidence>
<evidence type="ECO:0000313" key="3">
    <source>
        <dbReference type="Proteomes" id="UP000287166"/>
    </source>
</evidence>
<dbReference type="STRING" id="139825.A0A401GSU9"/>
<dbReference type="RefSeq" id="XP_027616176.1">
    <property type="nucleotide sequence ID" value="XM_027760375.1"/>
</dbReference>
<proteinExistence type="predicted"/>
<name>A0A401GSU9_9APHY</name>
<feature type="region of interest" description="Disordered" evidence="1">
    <location>
        <begin position="243"/>
        <end position="265"/>
    </location>
</feature>
<organism evidence="2 3">
    <name type="scientific">Sparassis crispa</name>
    <dbReference type="NCBI Taxonomy" id="139825"/>
    <lineage>
        <taxon>Eukaryota</taxon>
        <taxon>Fungi</taxon>
        <taxon>Dikarya</taxon>
        <taxon>Basidiomycota</taxon>
        <taxon>Agaricomycotina</taxon>
        <taxon>Agaricomycetes</taxon>
        <taxon>Polyporales</taxon>
        <taxon>Sparassidaceae</taxon>
        <taxon>Sparassis</taxon>
    </lineage>
</organism>
<keyword evidence="3" id="KW-1185">Reference proteome</keyword>
<dbReference type="InParanoid" id="A0A401GSU9"/>
<dbReference type="OrthoDB" id="2652955at2759"/>
<reference evidence="2 3" key="1">
    <citation type="journal article" date="2018" name="Sci. Rep.">
        <title>Genome sequence of the cauliflower mushroom Sparassis crispa (Hanabiratake) and its association with beneficial usage.</title>
        <authorList>
            <person name="Kiyama R."/>
            <person name="Furutani Y."/>
            <person name="Kawaguchi K."/>
            <person name="Nakanishi T."/>
        </authorList>
    </citation>
    <scope>NUCLEOTIDE SEQUENCE [LARGE SCALE GENOMIC DNA]</scope>
</reference>
<feature type="compositionally biased region" description="Basic residues" evidence="1">
    <location>
        <begin position="251"/>
        <end position="265"/>
    </location>
</feature>
<dbReference type="AlphaFoldDB" id="A0A401GSU9"/>
<gene>
    <name evidence="2" type="ORF">SCP_0704500</name>
</gene>